<proteinExistence type="evidence at transcript level"/>
<organism evidence="2">
    <name type="scientific">Tityus discrepans</name>
    <name type="common">Venezuelan scorpion</name>
    <dbReference type="NCBI Taxonomy" id="57059"/>
    <lineage>
        <taxon>Eukaryota</taxon>
        <taxon>Metazoa</taxon>
        <taxon>Ecdysozoa</taxon>
        <taxon>Arthropoda</taxon>
        <taxon>Chelicerata</taxon>
        <taxon>Arachnida</taxon>
        <taxon>Scorpiones</taxon>
        <taxon>Buthida</taxon>
        <taxon>Buthoidea</taxon>
        <taxon>Buthidae</taxon>
        <taxon>Tityus</taxon>
    </lineage>
</organism>
<dbReference type="AlphaFoldDB" id="C9X4H3"/>
<reference evidence="2" key="1">
    <citation type="submission" date="2009-05" db="EMBL/GenBank/DDBJ databases">
        <title>Molecular cloning and nucleotide sequence analysis of genes from Tityus discrepans cDNA library.</title>
        <authorList>
            <person name="D'Suze G."/>
            <person name="Schwartz E.F."/>
            <person name="Garcia B.I."/>
            <person name="Sevcik C."/>
            <person name="Possani L.D."/>
        </authorList>
    </citation>
    <scope>NUCLEOTIDE SEQUENCE</scope>
    <source>
        <tissue evidence="2">Venom gland</tissue>
    </source>
</reference>
<accession>C9X4H3</accession>
<evidence type="ECO:0000313" key="2">
    <source>
        <dbReference type="EMBL" id="CAY61872.1"/>
    </source>
</evidence>
<feature type="transmembrane region" description="Helical" evidence="1">
    <location>
        <begin position="48"/>
        <end position="73"/>
    </location>
</feature>
<protein>
    <submittedName>
        <fullName evidence="2">Uncharacterized protein</fullName>
    </submittedName>
</protein>
<keyword evidence="1" id="KW-1133">Transmembrane helix</keyword>
<evidence type="ECO:0000256" key="1">
    <source>
        <dbReference type="SAM" id="Phobius"/>
    </source>
</evidence>
<sequence length="74" mass="8306">RGETWGKGEGLSCGNFYNPRAFIKYAELVHQTFVQCGKFLTAASRRSVGLISIPVWLFILSDQLHIIALVGYYP</sequence>
<keyword evidence="1" id="KW-0812">Transmembrane</keyword>
<name>C9X4H3_TITDI</name>
<feature type="non-terminal residue" evidence="2">
    <location>
        <position position="74"/>
    </location>
</feature>
<dbReference type="EMBL" id="FN392251">
    <property type="protein sequence ID" value="CAY61872.1"/>
    <property type="molecule type" value="mRNA"/>
</dbReference>
<feature type="non-terminal residue" evidence="2">
    <location>
        <position position="1"/>
    </location>
</feature>
<keyword evidence="1" id="KW-0472">Membrane</keyword>